<evidence type="ECO:0000313" key="8">
    <source>
        <dbReference type="EMBL" id="KPV74788.1"/>
    </source>
</evidence>
<dbReference type="PANTHER" id="PTHR23501">
    <property type="entry name" value="MAJOR FACILITATOR SUPERFAMILY"/>
    <property type="match status" value="1"/>
</dbReference>
<evidence type="ECO:0008006" key="10">
    <source>
        <dbReference type="Google" id="ProtNLM"/>
    </source>
</evidence>
<dbReference type="SUPFAM" id="SSF103473">
    <property type="entry name" value="MFS general substrate transporter"/>
    <property type="match status" value="1"/>
</dbReference>
<feature type="transmembrane region" description="Helical" evidence="7">
    <location>
        <begin position="281"/>
        <end position="300"/>
    </location>
</feature>
<dbReference type="CDD" id="cd06179">
    <property type="entry name" value="MFS_TRI12_like"/>
    <property type="match status" value="1"/>
</dbReference>
<dbReference type="OMA" id="YWGRRWF"/>
<feature type="compositionally biased region" description="Polar residues" evidence="6">
    <location>
        <begin position="587"/>
        <end position="596"/>
    </location>
</feature>
<evidence type="ECO:0000256" key="7">
    <source>
        <dbReference type="SAM" id="Phobius"/>
    </source>
</evidence>
<gene>
    <name evidence="8" type="ORF">RHOBADRAFT_53726</name>
</gene>
<feature type="transmembrane region" description="Helical" evidence="7">
    <location>
        <begin position="249"/>
        <end position="269"/>
    </location>
</feature>
<feature type="region of interest" description="Disordered" evidence="6">
    <location>
        <begin position="577"/>
        <end position="596"/>
    </location>
</feature>
<dbReference type="EMBL" id="KQ474079">
    <property type="protein sequence ID" value="KPV74788.1"/>
    <property type="molecule type" value="Genomic_DNA"/>
</dbReference>
<dbReference type="Pfam" id="PF06609">
    <property type="entry name" value="TRI12"/>
    <property type="match status" value="1"/>
</dbReference>
<feature type="transmembrane region" description="Helical" evidence="7">
    <location>
        <begin position="174"/>
        <end position="196"/>
    </location>
</feature>
<reference evidence="8 9" key="1">
    <citation type="journal article" date="2015" name="Front. Microbiol.">
        <title>Genome sequence of the plant growth promoting endophytic yeast Rhodotorula graminis WP1.</title>
        <authorList>
            <person name="Firrincieli A."/>
            <person name="Otillar R."/>
            <person name="Salamov A."/>
            <person name="Schmutz J."/>
            <person name="Khan Z."/>
            <person name="Redman R.S."/>
            <person name="Fleck N.D."/>
            <person name="Lindquist E."/>
            <person name="Grigoriev I.V."/>
            <person name="Doty S.L."/>
        </authorList>
    </citation>
    <scope>NUCLEOTIDE SEQUENCE [LARGE SCALE GENOMIC DNA]</scope>
    <source>
        <strain evidence="8 9">WP1</strain>
    </source>
</reference>
<dbReference type="PANTHER" id="PTHR23501:SF195">
    <property type="entry name" value="PEP5"/>
    <property type="match status" value="1"/>
</dbReference>
<accession>A0A194S228</accession>
<evidence type="ECO:0000256" key="4">
    <source>
        <dbReference type="ARBA" id="ARBA00022989"/>
    </source>
</evidence>
<feature type="transmembrane region" description="Helical" evidence="7">
    <location>
        <begin position="142"/>
        <end position="162"/>
    </location>
</feature>
<organism evidence="8 9">
    <name type="scientific">Rhodotorula graminis (strain WP1)</name>
    <dbReference type="NCBI Taxonomy" id="578459"/>
    <lineage>
        <taxon>Eukaryota</taxon>
        <taxon>Fungi</taxon>
        <taxon>Dikarya</taxon>
        <taxon>Basidiomycota</taxon>
        <taxon>Pucciniomycotina</taxon>
        <taxon>Microbotryomycetes</taxon>
        <taxon>Sporidiobolales</taxon>
        <taxon>Sporidiobolaceae</taxon>
        <taxon>Rhodotorula</taxon>
    </lineage>
</organism>
<feature type="transmembrane region" description="Helical" evidence="7">
    <location>
        <begin position="50"/>
        <end position="77"/>
    </location>
</feature>
<evidence type="ECO:0000313" key="9">
    <source>
        <dbReference type="Proteomes" id="UP000053890"/>
    </source>
</evidence>
<dbReference type="InterPro" id="IPR036259">
    <property type="entry name" value="MFS_trans_sf"/>
</dbReference>
<feature type="transmembrane region" description="Helical" evidence="7">
    <location>
        <begin position="360"/>
        <end position="379"/>
    </location>
</feature>
<feature type="transmembrane region" description="Helical" evidence="7">
    <location>
        <begin position="321"/>
        <end position="340"/>
    </location>
</feature>
<dbReference type="GeneID" id="28977428"/>
<feature type="transmembrane region" description="Helical" evidence="7">
    <location>
        <begin position="441"/>
        <end position="465"/>
    </location>
</feature>
<evidence type="ECO:0000256" key="6">
    <source>
        <dbReference type="SAM" id="MobiDB-lite"/>
    </source>
</evidence>
<sequence length="596" mass="63121">MSEVKHTHEHVEHAMVHDSYAVDKDNTPVTVLGTMGQDPDHAERISWRTWFIVALCALAQMQNTFISVAPAAAAYSIAGALGGSTGQRIWIIQAASVPSIVTGPIFAIISDVYGRRYLIIIVWLIFCASAIVGMTATSMNALIGAQVAGGMCMGISGIMYGLAGEIMPSVYRAWSQTIVNTVACLASVIALIGMGSAIQNDPIDGWRWIWRTALIMNGVLFLGFAFFYFPPPRTISNLSLWGKVRSLDWTGYFLLISGLVPLLMGLAWSSDPGYGWHDMHSYVPVAIGCAGLVACGLYEWRGTKVGFIHHKLFENGRNFPLALFLVAVEGAIFYEINNIYPAEVNALWAPPGSLEASAKLLPFFLILVPVAPFMGWYVTKTKDLKWPLCAGFLLFGAATVGLAMSGLNSAAGVAWNGVAGLGFCAPLILLMSVVQLSTPPLFIGVASALVISVRTLGGSVGYAIASAIYGALTNDQIPANILKAVVPLGFDPSNIGALIVGLTTGQGIATIPGATGQVLGAASAALKETEVHGYKIVWFVFLPGCIIAAIGSAFLVNPRERMNWVVDAPLNAHVPIDGSGAAENGESAETASQEKA</sequence>
<feature type="transmembrane region" description="Helical" evidence="7">
    <location>
        <begin position="386"/>
        <end position="407"/>
    </location>
</feature>
<dbReference type="InterPro" id="IPR053791">
    <property type="entry name" value="MFS_Tri12-like"/>
</dbReference>
<evidence type="ECO:0000256" key="2">
    <source>
        <dbReference type="ARBA" id="ARBA00022448"/>
    </source>
</evidence>
<proteinExistence type="predicted"/>
<evidence type="ECO:0000256" key="3">
    <source>
        <dbReference type="ARBA" id="ARBA00022692"/>
    </source>
</evidence>
<feature type="transmembrane region" description="Helical" evidence="7">
    <location>
        <begin position="117"/>
        <end position="136"/>
    </location>
</feature>
<evidence type="ECO:0000256" key="1">
    <source>
        <dbReference type="ARBA" id="ARBA00004141"/>
    </source>
</evidence>
<evidence type="ECO:0000256" key="5">
    <source>
        <dbReference type="ARBA" id="ARBA00023136"/>
    </source>
</evidence>
<feature type="transmembrane region" description="Helical" evidence="7">
    <location>
        <begin position="208"/>
        <end position="229"/>
    </location>
</feature>
<dbReference type="Gene3D" id="1.20.1250.20">
    <property type="entry name" value="MFS general substrate transporter like domains"/>
    <property type="match status" value="1"/>
</dbReference>
<feature type="transmembrane region" description="Helical" evidence="7">
    <location>
        <begin position="89"/>
        <end position="110"/>
    </location>
</feature>
<feature type="transmembrane region" description="Helical" evidence="7">
    <location>
        <begin position="413"/>
        <end position="434"/>
    </location>
</feature>
<feature type="transmembrane region" description="Helical" evidence="7">
    <location>
        <begin position="536"/>
        <end position="556"/>
    </location>
</feature>
<dbReference type="GO" id="GO:0022857">
    <property type="term" value="F:transmembrane transporter activity"/>
    <property type="evidence" value="ECO:0007669"/>
    <property type="project" value="InterPro"/>
</dbReference>
<dbReference type="InterPro" id="IPR010573">
    <property type="entry name" value="MFS_Str1/Tri12-like"/>
</dbReference>
<dbReference type="RefSeq" id="XP_018270837.1">
    <property type="nucleotide sequence ID" value="XM_018416980.1"/>
</dbReference>
<protein>
    <recommendedName>
        <fullName evidence="10">Major facilitator superfamily (MFS) profile domain-containing protein</fullName>
    </recommendedName>
</protein>
<keyword evidence="2" id="KW-0813">Transport</keyword>
<name>A0A194S228_RHOGW</name>
<comment type="subcellular location">
    <subcellularLocation>
        <location evidence="1">Membrane</location>
        <topology evidence="1">Multi-pass membrane protein</topology>
    </subcellularLocation>
</comment>
<dbReference type="Proteomes" id="UP000053890">
    <property type="component" value="Unassembled WGS sequence"/>
</dbReference>
<dbReference type="AlphaFoldDB" id="A0A194S228"/>
<dbReference type="GO" id="GO:0005886">
    <property type="term" value="C:plasma membrane"/>
    <property type="evidence" value="ECO:0007669"/>
    <property type="project" value="TreeGrafter"/>
</dbReference>
<keyword evidence="3 7" id="KW-0812">Transmembrane</keyword>
<keyword evidence="9" id="KW-1185">Reference proteome</keyword>
<keyword evidence="5 7" id="KW-0472">Membrane</keyword>
<keyword evidence="4 7" id="KW-1133">Transmembrane helix</keyword>
<dbReference type="OrthoDB" id="2587356at2759"/>